<gene>
    <name evidence="3" type="ORF">UFOPK1358_01855</name>
</gene>
<proteinExistence type="predicted"/>
<evidence type="ECO:0000313" key="3">
    <source>
        <dbReference type="EMBL" id="CAB4554920.1"/>
    </source>
</evidence>
<protein>
    <submittedName>
        <fullName evidence="3">Unannotated protein</fullName>
    </submittedName>
</protein>
<dbReference type="EMBL" id="CAEZSF010000252">
    <property type="protein sequence ID" value="CAB4554920.1"/>
    <property type="molecule type" value="Genomic_DNA"/>
</dbReference>
<name>A0A6J6CTS9_9ZZZZ</name>
<keyword evidence="2" id="KW-1133">Transmembrane helix</keyword>
<reference evidence="3" key="1">
    <citation type="submission" date="2020-05" db="EMBL/GenBank/DDBJ databases">
        <authorList>
            <person name="Chiriac C."/>
            <person name="Salcher M."/>
            <person name="Ghai R."/>
            <person name="Kavagutti S V."/>
        </authorList>
    </citation>
    <scope>NUCLEOTIDE SEQUENCE</scope>
</reference>
<evidence type="ECO:0000256" key="1">
    <source>
        <dbReference type="SAM" id="MobiDB-lite"/>
    </source>
</evidence>
<sequence length="193" mass="21580">MEPSLPASDPLPVTPETQDDAPVASRRRTTYFVTLFAILALMGGWFYLLVFYDPGLMIDELADQAFPTQAEKICAASLAQVEKLPLANLAANPDERAANVEKSNTIFRQMIQDLRPIAPDKPSEVAQGVNEWLNDWDIYIDNREEYVQNLRKDPEARFLESTKGRSTKGITRAINGFAQVNRMESCTTPADLS</sequence>
<keyword evidence="2" id="KW-0472">Membrane</keyword>
<feature type="region of interest" description="Disordered" evidence="1">
    <location>
        <begin position="1"/>
        <end position="22"/>
    </location>
</feature>
<accession>A0A6J6CTS9</accession>
<organism evidence="3">
    <name type="scientific">freshwater metagenome</name>
    <dbReference type="NCBI Taxonomy" id="449393"/>
    <lineage>
        <taxon>unclassified sequences</taxon>
        <taxon>metagenomes</taxon>
        <taxon>ecological metagenomes</taxon>
    </lineage>
</organism>
<dbReference type="AlphaFoldDB" id="A0A6J6CTS9"/>
<evidence type="ECO:0000256" key="2">
    <source>
        <dbReference type="SAM" id="Phobius"/>
    </source>
</evidence>
<keyword evidence="2" id="KW-0812">Transmembrane</keyword>
<feature type="transmembrane region" description="Helical" evidence="2">
    <location>
        <begin position="31"/>
        <end position="52"/>
    </location>
</feature>